<keyword evidence="6" id="KW-0067">ATP-binding</keyword>
<keyword evidence="5" id="KW-0547">Nucleotide-binding</keyword>
<feature type="transmembrane region" description="Helical" evidence="10">
    <location>
        <begin position="901"/>
        <end position="921"/>
    </location>
</feature>
<evidence type="ECO:0000256" key="6">
    <source>
        <dbReference type="ARBA" id="ARBA00022840"/>
    </source>
</evidence>
<evidence type="ECO:0000256" key="10">
    <source>
        <dbReference type="SAM" id="Phobius"/>
    </source>
</evidence>
<dbReference type="PROSITE" id="PS00211">
    <property type="entry name" value="ABC_TRANSPORTER_1"/>
    <property type="match status" value="2"/>
</dbReference>
<feature type="transmembrane region" description="Helical" evidence="10">
    <location>
        <begin position="400"/>
        <end position="421"/>
    </location>
</feature>
<feature type="transmembrane region" description="Helical" evidence="10">
    <location>
        <begin position="477"/>
        <end position="506"/>
    </location>
</feature>
<dbReference type="Pfam" id="PF00005">
    <property type="entry name" value="ABC_tran"/>
    <property type="match status" value="2"/>
</dbReference>
<dbReference type="GO" id="GO:0005886">
    <property type="term" value="C:plasma membrane"/>
    <property type="evidence" value="ECO:0007669"/>
    <property type="project" value="UniProtKB-SubCell"/>
</dbReference>
<evidence type="ECO:0000256" key="7">
    <source>
        <dbReference type="ARBA" id="ARBA00022989"/>
    </source>
</evidence>
<feature type="domain" description="ABC transporter" evidence="11">
    <location>
        <begin position="601"/>
        <end position="829"/>
    </location>
</feature>
<comment type="caution">
    <text evidence="13">The sequence shown here is derived from an EMBL/GenBank/DDBJ whole genome shotgun (WGS) entry which is preliminary data.</text>
</comment>
<dbReference type="InterPro" id="IPR044726">
    <property type="entry name" value="ABCC_6TM_D2"/>
</dbReference>
<dbReference type="Gene3D" id="3.40.50.300">
    <property type="entry name" value="P-loop containing nucleotide triphosphate hydrolases"/>
    <property type="match status" value="2"/>
</dbReference>
<dbReference type="PANTHER" id="PTHR24223">
    <property type="entry name" value="ATP-BINDING CASSETTE SUB-FAMILY C"/>
    <property type="match status" value="1"/>
</dbReference>
<feature type="transmembrane region" description="Helical" evidence="10">
    <location>
        <begin position="252"/>
        <end position="280"/>
    </location>
</feature>
<feature type="transmembrane region" description="Helical" evidence="10">
    <location>
        <begin position="933"/>
        <end position="956"/>
    </location>
</feature>
<dbReference type="PROSITE" id="PS50893">
    <property type="entry name" value="ABC_TRANSPORTER_2"/>
    <property type="match status" value="2"/>
</dbReference>
<keyword evidence="4 10" id="KW-0812">Transmembrane</keyword>
<dbReference type="Proteomes" id="UP001144673">
    <property type="component" value="Unassembled WGS sequence"/>
</dbReference>
<dbReference type="SMART" id="SM00382">
    <property type="entry name" value="AAA"/>
    <property type="match status" value="2"/>
</dbReference>
<dbReference type="InterPro" id="IPR003439">
    <property type="entry name" value="ABC_transporter-like_ATP-bd"/>
</dbReference>
<dbReference type="EMBL" id="JAJHUN010000006">
    <property type="protein sequence ID" value="KAJ4158441.1"/>
    <property type="molecule type" value="Genomic_DNA"/>
</dbReference>
<feature type="domain" description="ABC transmembrane type-1" evidence="12">
    <location>
        <begin position="272"/>
        <end position="544"/>
    </location>
</feature>
<name>A0A9W8QIA5_AKAMU</name>
<gene>
    <name evidence="13" type="ORF">LMH87_008967</name>
</gene>
<dbReference type="Gene3D" id="1.20.1560.10">
    <property type="entry name" value="ABC transporter type 1, transmembrane domain"/>
    <property type="match status" value="2"/>
</dbReference>
<evidence type="ECO:0000259" key="11">
    <source>
        <dbReference type="PROSITE" id="PS50893"/>
    </source>
</evidence>
<dbReference type="CDD" id="cd18580">
    <property type="entry name" value="ABC_6TM_ABCC_D2"/>
    <property type="match status" value="1"/>
</dbReference>
<feature type="domain" description="ABC transmembrane type-1" evidence="12">
    <location>
        <begin position="902"/>
        <end position="1174"/>
    </location>
</feature>
<feature type="transmembrane region" description="Helical" evidence="10">
    <location>
        <begin position="64"/>
        <end position="83"/>
    </location>
</feature>
<feature type="transmembrane region" description="Helical" evidence="10">
    <location>
        <begin position="300"/>
        <end position="322"/>
    </location>
</feature>
<reference evidence="13" key="1">
    <citation type="journal article" date="2023" name="Access Microbiol">
        <title>De-novo genome assembly for Akanthomyces muscarius, a biocontrol agent of insect agricultural pests.</title>
        <authorList>
            <person name="Erdos Z."/>
            <person name="Studholme D.J."/>
            <person name="Raymond B."/>
            <person name="Sharma M."/>
        </authorList>
    </citation>
    <scope>NUCLEOTIDE SEQUENCE</scope>
    <source>
        <strain evidence="13">Ve6</strain>
    </source>
</reference>
<evidence type="ECO:0000256" key="4">
    <source>
        <dbReference type="ARBA" id="ARBA00022692"/>
    </source>
</evidence>
<sequence length="1452" mass="160164">MTSTLADDQGWSSGSLVSSNPELEDGSYSLLSACSWAVLIPLVHYYHRHVRNPAVPHIRRNAWVWLKLVLAASLLCLEVSSLVLRCSFSQHRHHITALTVASDIASAAGIATAVHLEHRRGVPASAFLSLDIAIGLFKDVGKAQLYFFRGQSALSQLAAASASLRLALLCIQEFVEPELIIGSWSQSYSHRTLGSFCGRALSPISQTLQAWFCTVLSIDRSGSLGPEFAPASSFAALWQRSKSSRQKGGSSLLIDCLMTWKTAVLAAAIPRFGVTAFIFTQPWLIRCMILSHRQEASEPLSLRLVGAIFFVYNGAAFCRAAAAHLKSRLVMKIRAALISQILAKSQKLRLLEAKKHTAVALISSEIDNVSDGFANFVDTPVFVVDTCLGMYLLVGVVRQAAFIIFLPLILASILGYVYGIYLTPALRKWNQNIESRVARTARMLAQLPTIKMLGLAPKAGDFLRHLWITEIESSWDYWKICAAFISSAGFVDMITPAIVIAGALFWRIFSPGITAELVFPALGLISRVQDPLSGLLKSGPSTVALLSSFRRIQEYLSLEEAHDPRVLLSPRPRDVTRYWPTEEGTQALSTRSVQQDLTRVIYFDNVNIAPVGMDTPLLSNVNVAIAPSSVTTIFGPTGLGKTTLLNGIIGEAEISGGVLYVDDVSIAVCGQLLWLPDMTVLQFIIGASAYDAPWFRTVVTVCMLDEDIDQFRDGEQHRIGSGGMKLSGGQRQRLCLARAIYVKASIILLDDVLSAVDRLTALAILFGLCGKENGLLRRLNSTVVLTGYLPECFDVADSVLLIDAYGKIEHRSGTDLDDPQLACVIRLLYHDGAGDDGSESESEPEAPRERNCRTISPELAPELDEEQPQGAVQRLTTRQRPKPRLYKLCIDVIGRRRLQDWFLLMLIMSLAEGFPAIYMRWWVDTSPTEKMHIFGYAFLSATAGLLGGPCLVIMGLKLSPRASIGLHDTLTDAVVHSTLGFLSANSSGSVLNRYSVDMGLITRQVSKGVYNNIYLIITTLFHIAIVLFGADYMAALLPLFVVLIFAIQRKYIDASRELHVREIEYREQLVTLFRETGDGIDYIRGFGWQDFIMQHNFDLVDKSQTPFYLLLCTQQLLALSLDLVSSNLAAALSAITLCISGSATESSSGLAFQILMILSTSLNRTLTAWTSLETALGSVEHVSDFLESTPVESDNGTTPLPENWPAHGRVEMTNVSAGYLCDRREEQNAAVIHNITLSVEPGQKVGIMGRTGGGKSSLLMSLLGLLEYEGNIVIDGVDIRQAPRDQLRSRIITITQDSVEFEGTIRDNLLPFEKDWAGVVPKTADATEAEKRRREFILRETLVHLRLWPMLEDKKELETLVSDAGFSYGERQLLCIARAAVHRRVYGGKLVLVDEATGGVDAWRDQIVREMIRDYFRGCTVLIVAHRSETVADSNISFKMVRGRVKSYKHWF</sequence>
<dbReference type="SUPFAM" id="SSF52540">
    <property type="entry name" value="P-loop containing nucleoside triphosphate hydrolases"/>
    <property type="match status" value="2"/>
</dbReference>
<evidence type="ECO:0000313" key="14">
    <source>
        <dbReference type="Proteomes" id="UP001144673"/>
    </source>
</evidence>
<feature type="transmembrane region" description="Helical" evidence="10">
    <location>
        <begin position="1013"/>
        <end position="1046"/>
    </location>
</feature>
<keyword evidence="8 10" id="KW-0472">Membrane</keyword>
<evidence type="ECO:0000256" key="2">
    <source>
        <dbReference type="ARBA" id="ARBA00022448"/>
    </source>
</evidence>
<evidence type="ECO:0008006" key="15">
    <source>
        <dbReference type="Google" id="ProtNLM"/>
    </source>
</evidence>
<feature type="domain" description="ABC transporter" evidence="11">
    <location>
        <begin position="1210"/>
        <end position="1452"/>
    </location>
</feature>
<comment type="subcellular location">
    <subcellularLocation>
        <location evidence="1">Cell membrane</location>
        <topology evidence="1">Multi-pass membrane protein</topology>
    </subcellularLocation>
</comment>
<dbReference type="SUPFAM" id="SSF90123">
    <property type="entry name" value="ABC transporter transmembrane region"/>
    <property type="match status" value="2"/>
</dbReference>
<protein>
    <recommendedName>
        <fullName evidence="15">ABC transporter</fullName>
    </recommendedName>
</protein>
<dbReference type="GO" id="GO:0016887">
    <property type="term" value="F:ATP hydrolysis activity"/>
    <property type="evidence" value="ECO:0007669"/>
    <property type="project" value="InterPro"/>
</dbReference>
<keyword evidence="14" id="KW-1185">Reference proteome</keyword>
<evidence type="ECO:0000313" key="13">
    <source>
        <dbReference type="EMBL" id="KAJ4158441.1"/>
    </source>
</evidence>
<organism evidence="13 14">
    <name type="scientific">Akanthomyces muscarius</name>
    <name type="common">Entomopathogenic fungus</name>
    <name type="synonym">Lecanicillium muscarium</name>
    <dbReference type="NCBI Taxonomy" id="2231603"/>
    <lineage>
        <taxon>Eukaryota</taxon>
        <taxon>Fungi</taxon>
        <taxon>Dikarya</taxon>
        <taxon>Ascomycota</taxon>
        <taxon>Pezizomycotina</taxon>
        <taxon>Sordariomycetes</taxon>
        <taxon>Hypocreomycetidae</taxon>
        <taxon>Hypocreales</taxon>
        <taxon>Cordycipitaceae</taxon>
        <taxon>Akanthomyces</taxon>
    </lineage>
</organism>
<feature type="region of interest" description="Disordered" evidence="9">
    <location>
        <begin position="858"/>
        <end position="878"/>
    </location>
</feature>
<dbReference type="RefSeq" id="XP_056056808.1">
    <property type="nucleotide sequence ID" value="XM_056202224.1"/>
</dbReference>
<dbReference type="PROSITE" id="PS50929">
    <property type="entry name" value="ABC_TM1F"/>
    <property type="match status" value="2"/>
</dbReference>
<dbReference type="InterPro" id="IPR027417">
    <property type="entry name" value="P-loop_NTPase"/>
</dbReference>
<keyword evidence="3" id="KW-1003">Cell membrane</keyword>
<dbReference type="InterPro" id="IPR003593">
    <property type="entry name" value="AAA+_ATPase"/>
</dbReference>
<evidence type="ECO:0000256" key="5">
    <source>
        <dbReference type="ARBA" id="ARBA00022741"/>
    </source>
</evidence>
<dbReference type="KEGG" id="amus:LMH87_008967"/>
<evidence type="ECO:0000256" key="1">
    <source>
        <dbReference type="ARBA" id="ARBA00004651"/>
    </source>
</evidence>
<dbReference type="PANTHER" id="PTHR24223:SF399">
    <property type="entry name" value="ABC TRANSPORTER ATNG"/>
    <property type="match status" value="1"/>
</dbReference>
<proteinExistence type="predicted"/>
<keyword evidence="2" id="KW-0813">Transport</keyword>
<dbReference type="GO" id="GO:0140359">
    <property type="term" value="F:ABC-type transporter activity"/>
    <property type="evidence" value="ECO:0007669"/>
    <property type="project" value="InterPro"/>
</dbReference>
<evidence type="ECO:0000259" key="12">
    <source>
        <dbReference type="PROSITE" id="PS50929"/>
    </source>
</evidence>
<dbReference type="Pfam" id="PF00664">
    <property type="entry name" value="ABC_membrane"/>
    <property type="match status" value="1"/>
</dbReference>
<dbReference type="InterPro" id="IPR036640">
    <property type="entry name" value="ABC1_TM_sf"/>
</dbReference>
<evidence type="ECO:0000256" key="8">
    <source>
        <dbReference type="ARBA" id="ARBA00023136"/>
    </source>
</evidence>
<dbReference type="InterPro" id="IPR017871">
    <property type="entry name" value="ABC_transporter-like_CS"/>
</dbReference>
<dbReference type="GO" id="GO:0005524">
    <property type="term" value="F:ATP binding"/>
    <property type="evidence" value="ECO:0007669"/>
    <property type="project" value="UniProtKB-KW"/>
</dbReference>
<accession>A0A9W8QIA5</accession>
<dbReference type="InterPro" id="IPR011527">
    <property type="entry name" value="ABC1_TM_dom"/>
</dbReference>
<keyword evidence="7 10" id="KW-1133">Transmembrane helix</keyword>
<evidence type="ECO:0000256" key="9">
    <source>
        <dbReference type="SAM" id="MobiDB-lite"/>
    </source>
</evidence>
<dbReference type="GeneID" id="80896126"/>
<dbReference type="InterPro" id="IPR050173">
    <property type="entry name" value="ABC_transporter_C-like"/>
</dbReference>
<evidence type="ECO:0000256" key="3">
    <source>
        <dbReference type="ARBA" id="ARBA00022475"/>
    </source>
</evidence>